<feature type="domain" description="AMP-dependent synthetase/ligase" evidence="3">
    <location>
        <begin position="18"/>
        <end position="369"/>
    </location>
</feature>
<dbReference type="GO" id="GO:0016878">
    <property type="term" value="F:acid-thiol ligase activity"/>
    <property type="evidence" value="ECO:0007669"/>
    <property type="project" value="UniProtKB-ARBA"/>
</dbReference>
<evidence type="ECO:0000313" key="5">
    <source>
        <dbReference type="EMBL" id="SER36191.1"/>
    </source>
</evidence>
<dbReference type="InterPro" id="IPR050237">
    <property type="entry name" value="ATP-dep_AMP-bd_enzyme"/>
</dbReference>
<sequence>MSTATTPSAGTLTARLAAVAAERPDHVAVICGDDRRTYGVLSDRSLGIAAVLSRHGVTSGTRVGLLGRDSPLLVELLYACAHIGAVLVPVSARFTVPEVEHVLDDSTADLLVVQEESADLANRLTTAATVLPAGEFDSVDVGVELPPVAAEPDTPVVQLYTSGTTGSPKGVVLAHRSFFAVADALEAAGEDWVGFRPEDTTLPGVPCWHVGGVWWVTQTLNAGATLVLMPAISAADMLGLIRRHRVTYTCAPPALLSMLLDHAEGIQGAFSSLRKVVYGAAPIAESLLLRCLDEMGCEFAQIYGLTETGNTVACLPPSAHRPGSLVPGAAGRPYPGFAVKVVDAEGREVPGGATGELCVRTPARMIEYWRRPEATAKTLRDGWIHTGDVGHVDEHGYIHLSDRLNDTIIRAGENIYPAEIERALHESPAVADAAVIGIPDDRWGEAVLAFVVAADGHRPTSRELRRFLTDRLADFKIPTRFVLTDGVPRNSIGKVLRRELREPYWLGRERNVN</sequence>
<dbReference type="SUPFAM" id="SSF56801">
    <property type="entry name" value="Acetyl-CoA synthetase-like"/>
    <property type="match status" value="1"/>
</dbReference>
<comment type="similarity">
    <text evidence="1">Belongs to the ATP-dependent AMP-binding enzyme family.</text>
</comment>
<proteinExistence type="inferred from homology"/>
<organism evidence="5 6">
    <name type="scientific">Lentzea xinjiangensis</name>
    <dbReference type="NCBI Taxonomy" id="402600"/>
    <lineage>
        <taxon>Bacteria</taxon>
        <taxon>Bacillati</taxon>
        <taxon>Actinomycetota</taxon>
        <taxon>Actinomycetes</taxon>
        <taxon>Pseudonocardiales</taxon>
        <taxon>Pseudonocardiaceae</taxon>
        <taxon>Lentzea</taxon>
    </lineage>
</organism>
<evidence type="ECO:0000259" key="3">
    <source>
        <dbReference type="Pfam" id="PF00501"/>
    </source>
</evidence>
<dbReference type="PANTHER" id="PTHR43767">
    <property type="entry name" value="LONG-CHAIN-FATTY-ACID--COA LIGASE"/>
    <property type="match status" value="1"/>
</dbReference>
<reference evidence="6" key="1">
    <citation type="submission" date="2016-10" db="EMBL/GenBank/DDBJ databases">
        <authorList>
            <person name="Varghese N."/>
            <person name="Submissions S."/>
        </authorList>
    </citation>
    <scope>NUCLEOTIDE SEQUENCE [LARGE SCALE GENOMIC DNA]</scope>
    <source>
        <strain evidence="6">CGMCC 4.3525</strain>
    </source>
</reference>
<feature type="domain" description="AMP-binding enzyme C-terminal" evidence="4">
    <location>
        <begin position="419"/>
        <end position="494"/>
    </location>
</feature>
<dbReference type="PANTHER" id="PTHR43767:SF1">
    <property type="entry name" value="NONRIBOSOMAL PEPTIDE SYNTHASE PES1 (EUROFUNG)-RELATED"/>
    <property type="match status" value="1"/>
</dbReference>
<dbReference type="Pfam" id="PF13193">
    <property type="entry name" value="AMP-binding_C"/>
    <property type="match status" value="1"/>
</dbReference>
<dbReference type="FunFam" id="3.30.300.30:FF:000008">
    <property type="entry name" value="2,3-dihydroxybenzoate-AMP ligase"/>
    <property type="match status" value="1"/>
</dbReference>
<dbReference type="InterPro" id="IPR025110">
    <property type="entry name" value="AMP-bd_C"/>
</dbReference>
<accession>A0A1H9NJX3</accession>
<dbReference type="InterPro" id="IPR000873">
    <property type="entry name" value="AMP-dep_synth/lig_dom"/>
</dbReference>
<dbReference type="Gene3D" id="3.40.50.12780">
    <property type="entry name" value="N-terminal domain of ligase-like"/>
    <property type="match status" value="1"/>
</dbReference>
<gene>
    <name evidence="5" type="ORF">SAMN05216188_110249</name>
</gene>
<evidence type="ECO:0000313" key="6">
    <source>
        <dbReference type="Proteomes" id="UP000199352"/>
    </source>
</evidence>
<dbReference type="OrthoDB" id="3172305at2"/>
<dbReference type="InterPro" id="IPR042099">
    <property type="entry name" value="ANL_N_sf"/>
</dbReference>
<dbReference type="Proteomes" id="UP000199352">
    <property type="component" value="Unassembled WGS sequence"/>
</dbReference>
<evidence type="ECO:0000256" key="1">
    <source>
        <dbReference type="ARBA" id="ARBA00006432"/>
    </source>
</evidence>
<dbReference type="Pfam" id="PF00501">
    <property type="entry name" value="AMP-binding"/>
    <property type="match status" value="1"/>
</dbReference>
<dbReference type="Gene3D" id="3.30.300.30">
    <property type="match status" value="1"/>
</dbReference>
<name>A0A1H9NJX3_9PSEU</name>
<dbReference type="RefSeq" id="WP_089953595.1">
    <property type="nucleotide sequence ID" value="NZ_FOFR01000010.1"/>
</dbReference>
<protein>
    <submittedName>
        <fullName evidence="5">Long-chain acyl-CoA synthetase</fullName>
    </submittedName>
</protein>
<dbReference type="AlphaFoldDB" id="A0A1H9NJX3"/>
<dbReference type="EMBL" id="FOFR01000010">
    <property type="protein sequence ID" value="SER36191.1"/>
    <property type="molecule type" value="Genomic_DNA"/>
</dbReference>
<keyword evidence="2" id="KW-0436">Ligase</keyword>
<keyword evidence="6" id="KW-1185">Reference proteome</keyword>
<dbReference type="InterPro" id="IPR045851">
    <property type="entry name" value="AMP-bd_C_sf"/>
</dbReference>
<dbReference type="STRING" id="402600.SAMN05216188_110249"/>
<evidence type="ECO:0000259" key="4">
    <source>
        <dbReference type="Pfam" id="PF13193"/>
    </source>
</evidence>
<evidence type="ECO:0000256" key="2">
    <source>
        <dbReference type="ARBA" id="ARBA00022598"/>
    </source>
</evidence>